<sequence length="27" mass="3404">MRRRLPLRHDSIFCYMNLYIFSNVQTE</sequence>
<name>A0A1I7XNN8_HETBA</name>
<dbReference type="Proteomes" id="UP000095283">
    <property type="component" value="Unplaced"/>
</dbReference>
<evidence type="ECO:0000313" key="1">
    <source>
        <dbReference type="Proteomes" id="UP000095283"/>
    </source>
</evidence>
<organism evidence="1 2">
    <name type="scientific">Heterorhabditis bacteriophora</name>
    <name type="common">Entomopathogenic nematode worm</name>
    <dbReference type="NCBI Taxonomy" id="37862"/>
    <lineage>
        <taxon>Eukaryota</taxon>
        <taxon>Metazoa</taxon>
        <taxon>Ecdysozoa</taxon>
        <taxon>Nematoda</taxon>
        <taxon>Chromadorea</taxon>
        <taxon>Rhabditida</taxon>
        <taxon>Rhabditina</taxon>
        <taxon>Rhabditomorpha</taxon>
        <taxon>Strongyloidea</taxon>
        <taxon>Heterorhabditidae</taxon>
        <taxon>Heterorhabditis</taxon>
    </lineage>
</organism>
<proteinExistence type="predicted"/>
<dbReference type="WBParaSite" id="Hba_19356">
    <property type="protein sequence ID" value="Hba_19356"/>
    <property type="gene ID" value="Hba_19356"/>
</dbReference>
<evidence type="ECO:0000313" key="2">
    <source>
        <dbReference type="WBParaSite" id="Hba_19356"/>
    </source>
</evidence>
<protein>
    <submittedName>
        <fullName evidence="2">Uncharacterized protein</fullName>
    </submittedName>
</protein>
<accession>A0A1I7XNN8</accession>
<keyword evidence="1" id="KW-1185">Reference proteome</keyword>
<reference evidence="2" key="1">
    <citation type="submission" date="2016-11" db="UniProtKB">
        <authorList>
            <consortium name="WormBaseParasite"/>
        </authorList>
    </citation>
    <scope>IDENTIFICATION</scope>
</reference>
<dbReference type="AlphaFoldDB" id="A0A1I7XNN8"/>